<dbReference type="AlphaFoldDB" id="J5REQ4"/>
<keyword evidence="3" id="KW-0732">Signal</keyword>
<proteinExistence type="predicted"/>
<evidence type="ECO:0000256" key="3">
    <source>
        <dbReference type="SAM" id="SignalP"/>
    </source>
</evidence>
<dbReference type="GeneID" id="25988965"/>
<protein>
    <recommendedName>
        <fullName evidence="6">Peptidase A1 domain-containing protein</fullName>
    </recommendedName>
</protein>
<organism evidence="4 5">
    <name type="scientific">Trichosporon asahii var. asahii (strain ATCC 90039 / CBS 2479 / JCM 2466 / KCTC 7840 / NBRC 103889/ NCYC 2677 / UAMH 7654)</name>
    <name type="common">Yeast</name>
    <dbReference type="NCBI Taxonomy" id="1186058"/>
    <lineage>
        <taxon>Eukaryota</taxon>
        <taxon>Fungi</taxon>
        <taxon>Dikarya</taxon>
        <taxon>Basidiomycota</taxon>
        <taxon>Agaricomycotina</taxon>
        <taxon>Tremellomycetes</taxon>
        <taxon>Trichosporonales</taxon>
        <taxon>Trichosporonaceae</taxon>
        <taxon>Trichosporon</taxon>
    </lineage>
</organism>
<sequence length="633" mass="66512">MMLHALLALALGAGVRAQEDFKPDTRFNVTYPATWGQVHYTSGGSGRACVPSFPSLTQWATPPASELLYPRVSCPGSLSPNVQFIFPLTRVKFHGYLENASAADTLQLRIDGRIVASQPSSEPGVLVESPELLWGSHRVMLDVFGGNATVHIENITVTTGSMGEHGKENRQDYSVITDGRLNTKQFGFEGEWNVTDVLENTNRSIATTSDIAYAQAIGSRLSRLALNVPANTSFLQVMGSVSPWGKFFTIDCTPLPPLMLQGDLAYDGDSPFEIPAVLFAIPLDPAVKYNASLVVGDDPVAMQLGVSSVAFWNGTSNDTTPTPGPSPTPSATGTPYHPHPEKGTNVGAIVGGVVGGVGGAIVLALVGFLFYRLGKKRSQRKGGYAPQASENGDRFEVDDSATATPYIDSMPLTAAAAGAGTGRVTQGGSAQVGGPQTSGRPVLPPLVTETKHALDSPATTSSSAFLTPGAQTRHSDMLLSPGGESWTNMSSHTFGPRTESSVPLTPLEREIKATIPASSIPPSPVTPATGTMGGMGGMGSMGSMGTFGLGAVDEQRAGGEVGAGARGEGKTRPPPAERTRRPRRVAQEEDAGRMEEDLELVPPSYNPEWARERQSAQPPPPHTPTDGNPPHAL</sequence>
<dbReference type="OrthoDB" id="10687893at2759"/>
<name>J5REQ4_TRIAS</name>
<dbReference type="VEuPathDB" id="FungiDB:A1Q1_05453"/>
<evidence type="ECO:0000313" key="5">
    <source>
        <dbReference type="Proteomes" id="UP000002748"/>
    </source>
</evidence>
<dbReference type="Proteomes" id="UP000002748">
    <property type="component" value="Unassembled WGS sequence"/>
</dbReference>
<dbReference type="HOGENOM" id="CLU_432917_0_0_1"/>
<reference evidence="4 5" key="1">
    <citation type="journal article" date="2012" name="Eukaryot. Cell">
        <title>Draft genome sequence of CBS 2479, the standard type strain of Trichosporon asahii.</title>
        <authorList>
            <person name="Yang R.Y."/>
            <person name="Li H.T."/>
            <person name="Zhu H."/>
            <person name="Zhou G.P."/>
            <person name="Wang M."/>
            <person name="Wang L."/>
        </authorList>
    </citation>
    <scope>NUCLEOTIDE SEQUENCE [LARGE SCALE GENOMIC DNA]</scope>
    <source>
        <strain evidence="5">ATCC 90039 / CBS 2479 / JCM 2466 / KCTC 7840 / NCYC 2677 / UAMH 7654</strain>
    </source>
</reference>
<gene>
    <name evidence="4" type="ORF">A1Q1_05453</name>
</gene>
<keyword evidence="2" id="KW-0812">Transmembrane</keyword>
<feature type="chain" id="PRO_5003785370" description="Peptidase A1 domain-containing protein" evidence="3">
    <location>
        <begin position="18"/>
        <end position="633"/>
    </location>
</feature>
<dbReference type="KEGG" id="tasa:A1Q1_05453"/>
<feature type="region of interest" description="Disordered" evidence="1">
    <location>
        <begin position="315"/>
        <end position="340"/>
    </location>
</feature>
<feature type="compositionally biased region" description="Basic and acidic residues" evidence="1">
    <location>
        <begin position="567"/>
        <end position="595"/>
    </location>
</feature>
<feature type="compositionally biased region" description="Low complexity" evidence="1">
    <location>
        <begin position="624"/>
        <end position="633"/>
    </location>
</feature>
<dbReference type="RefSeq" id="XP_014183566.1">
    <property type="nucleotide sequence ID" value="XM_014328091.1"/>
</dbReference>
<evidence type="ECO:0000313" key="4">
    <source>
        <dbReference type="EMBL" id="EJT52243.1"/>
    </source>
</evidence>
<accession>J5REQ4</accession>
<feature type="compositionally biased region" description="Low complexity" evidence="1">
    <location>
        <begin position="419"/>
        <end position="428"/>
    </location>
</feature>
<comment type="caution">
    <text evidence="4">The sequence shown here is derived from an EMBL/GenBank/DDBJ whole genome shotgun (WGS) entry which is preliminary data.</text>
</comment>
<feature type="region of interest" description="Disordered" evidence="1">
    <location>
        <begin position="419"/>
        <end position="441"/>
    </location>
</feature>
<evidence type="ECO:0000256" key="1">
    <source>
        <dbReference type="SAM" id="MobiDB-lite"/>
    </source>
</evidence>
<dbReference type="EMBL" id="ALBS01000030">
    <property type="protein sequence ID" value="EJT52243.1"/>
    <property type="molecule type" value="Genomic_DNA"/>
</dbReference>
<keyword evidence="2" id="KW-1133">Transmembrane helix</keyword>
<feature type="signal peptide" evidence="3">
    <location>
        <begin position="1"/>
        <end position="17"/>
    </location>
</feature>
<feature type="transmembrane region" description="Helical" evidence="2">
    <location>
        <begin position="346"/>
        <end position="371"/>
    </location>
</feature>
<evidence type="ECO:0000256" key="2">
    <source>
        <dbReference type="SAM" id="Phobius"/>
    </source>
</evidence>
<feature type="region of interest" description="Disordered" evidence="1">
    <location>
        <begin position="559"/>
        <end position="633"/>
    </location>
</feature>
<keyword evidence="2" id="KW-0472">Membrane</keyword>
<evidence type="ECO:0008006" key="6">
    <source>
        <dbReference type="Google" id="ProtNLM"/>
    </source>
</evidence>